<gene>
    <name evidence="2" type="ORF">ROHU_003570</name>
</gene>
<reference evidence="2 3" key="1">
    <citation type="submission" date="2018-03" db="EMBL/GenBank/DDBJ databases">
        <title>Draft genome sequence of Rohu Carp (Labeo rohita).</title>
        <authorList>
            <person name="Das P."/>
            <person name="Kushwaha B."/>
            <person name="Joshi C.G."/>
            <person name="Kumar D."/>
            <person name="Nagpure N.S."/>
            <person name="Sahoo L."/>
            <person name="Das S.P."/>
            <person name="Bit A."/>
            <person name="Patnaik S."/>
            <person name="Meher P.K."/>
            <person name="Jayasankar P."/>
            <person name="Koringa P.G."/>
            <person name="Patel N.V."/>
            <person name="Hinsu A.T."/>
            <person name="Kumar R."/>
            <person name="Pandey M."/>
            <person name="Agarwal S."/>
            <person name="Srivastava S."/>
            <person name="Singh M."/>
            <person name="Iquebal M.A."/>
            <person name="Jaiswal S."/>
            <person name="Angadi U.B."/>
            <person name="Kumar N."/>
            <person name="Raza M."/>
            <person name="Shah T.M."/>
            <person name="Rai A."/>
            <person name="Jena J.K."/>
        </authorList>
    </citation>
    <scope>NUCLEOTIDE SEQUENCE [LARGE SCALE GENOMIC DNA]</scope>
    <source>
        <strain evidence="2">DASCIFA01</strain>
        <tissue evidence="2">Testis</tissue>
    </source>
</reference>
<name>A0A498NW62_LABRO</name>
<protein>
    <submittedName>
        <fullName evidence="2">Uncharacterized protein</fullName>
    </submittedName>
</protein>
<evidence type="ECO:0000313" key="3">
    <source>
        <dbReference type="Proteomes" id="UP000290572"/>
    </source>
</evidence>
<organism evidence="2 3">
    <name type="scientific">Labeo rohita</name>
    <name type="common">Indian major carp</name>
    <name type="synonym">Cyprinus rohita</name>
    <dbReference type="NCBI Taxonomy" id="84645"/>
    <lineage>
        <taxon>Eukaryota</taxon>
        <taxon>Metazoa</taxon>
        <taxon>Chordata</taxon>
        <taxon>Craniata</taxon>
        <taxon>Vertebrata</taxon>
        <taxon>Euteleostomi</taxon>
        <taxon>Actinopterygii</taxon>
        <taxon>Neopterygii</taxon>
        <taxon>Teleostei</taxon>
        <taxon>Ostariophysi</taxon>
        <taxon>Cypriniformes</taxon>
        <taxon>Cyprinidae</taxon>
        <taxon>Labeoninae</taxon>
        <taxon>Labeonini</taxon>
        <taxon>Labeo</taxon>
    </lineage>
</organism>
<comment type="caution">
    <text evidence="2">The sequence shown here is derived from an EMBL/GenBank/DDBJ whole genome shotgun (WGS) entry which is preliminary data.</text>
</comment>
<keyword evidence="3" id="KW-1185">Reference proteome</keyword>
<dbReference type="AlphaFoldDB" id="A0A498NW62"/>
<evidence type="ECO:0000313" key="2">
    <source>
        <dbReference type="EMBL" id="RXN35744.1"/>
    </source>
</evidence>
<feature type="region of interest" description="Disordered" evidence="1">
    <location>
        <begin position="1"/>
        <end position="20"/>
    </location>
</feature>
<feature type="compositionally biased region" description="Polar residues" evidence="1">
    <location>
        <begin position="7"/>
        <end position="20"/>
    </location>
</feature>
<sequence length="70" mass="7777">MGADTEAASSDPGQQQSTIPYMSEEELAKFISLTPLSKTLQEIKESLQTLAHTPRTEDSQYTFVHFDLVS</sequence>
<dbReference type="Proteomes" id="UP000290572">
    <property type="component" value="Unassembled WGS sequence"/>
</dbReference>
<dbReference type="EMBL" id="QBIY01011049">
    <property type="protein sequence ID" value="RXN35744.1"/>
    <property type="molecule type" value="Genomic_DNA"/>
</dbReference>
<accession>A0A498NW62</accession>
<proteinExistence type="predicted"/>
<evidence type="ECO:0000256" key="1">
    <source>
        <dbReference type="SAM" id="MobiDB-lite"/>
    </source>
</evidence>